<dbReference type="EMBL" id="JAWPEI010000098">
    <property type="protein sequence ID" value="KAK4706356.1"/>
    <property type="molecule type" value="Genomic_DNA"/>
</dbReference>
<organism evidence="1 2">
    <name type="scientific">Solanum pinnatisectum</name>
    <name type="common">tansyleaf nightshade</name>
    <dbReference type="NCBI Taxonomy" id="50273"/>
    <lineage>
        <taxon>Eukaryota</taxon>
        <taxon>Viridiplantae</taxon>
        <taxon>Streptophyta</taxon>
        <taxon>Embryophyta</taxon>
        <taxon>Tracheophyta</taxon>
        <taxon>Spermatophyta</taxon>
        <taxon>Magnoliopsida</taxon>
        <taxon>eudicotyledons</taxon>
        <taxon>Gunneridae</taxon>
        <taxon>Pentapetalae</taxon>
        <taxon>asterids</taxon>
        <taxon>lamiids</taxon>
        <taxon>Solanales</taxon>
        <taxon>Solanaceae</taxon>
        <taxon>Solanoideae</taxon>
        <taxon>Solaneae</taxon>
        <taxon>Solanum</taxon>
    </lineage>
</organism>
<accession>A0AAV9JZM1</accession>
<name>A0AAV9JZM1_9SOLN</name>
<evidence type="ECO:0000313" key="1">
    <source>
        <dbReference type="EMBL" id="KAK4706356.1"/>
    </source>
</evidence>
<proteinExistence type="predicted"/>
<sequence length="114" mass="13190">MEKDVKAKADDVLSREICDLKKAMKNLQTNRGNKSLKYEDLCVQPDIDLPVGYKLPKFDIFNGIGDPHTHLRAYCDKLVGVGRDERVRVKLFIRSLSGEALAWYTQQDLHKWRD</sequence>
<keyword evidence="2" id="KW-1185">Reference proteome</keyword>
<gene>
    <name evidence="1" type="ORF">R3W88_034085</name>
</gene>
<protein>
    <recommendedName>
        <fullName evidence="3">Retrotransposon gag domain-containing protein</fullName>
    </recommendedName>
</protein>
<dbReference type="PANTHER" id="PTHR33223">
    <property type="entry name" value="CCHC-TYPE DOMAIN-CONTAINING PROTEIN"/>
    <property type="match status" value="1"/>
</dbReference>
<comment type="caution">
    <text evidence="1">The sequence shown here is derived from an EMBL/GenBank/DDBJ whole genome shotgun (WGS) entry which is preliminary data.</text>
</comment>
<reference evidence="1 2" key="1">
    <citation type="submission" date="2023-10" db="EMBL/GenBank/DDBJ databases">
        <title>Genome-Wide Identification Analysis in wild type Solanum Pinnatisectum Reveals Some Genes Defensing Phytophthora Infestans.</title>
        <authorList>
            <person name="Sun C."/>
        </authorList>
    </citation>
    <scope>NUCLEOTIDE SEQUENCE [LARGE SCALE GENOMIC DNA]</scope>
    <source>
        <strain evidence="1">LQN</strain>
        <tissue evidence="1">Leaf</tissue>
    </source>
</reference>
<dbReference type="PANTHER" id="PTHR33223:SF8">
    <property type="entry name" value="OS04G0172440 PROTEIN"/>
    <property type="match status" value="1"/>
</dbReference>
<evidence type="ECO:0008006" key="3">
    <source>
        <dbReference type="Google" id="ProtNLM"/>
    </source>
</evidence>
<dbReference type="Proteomes" id="UP001311915">
    <property type="component" value="Unassembled WGS sequence"/>
</dbReference>
<evidence type="ECO:0000313" key="2">
    <source>
        <dbReference type="Proteomes" id="UP001311915"/>
    </source>
</evidence>
<dbReference type="AlphaFoldDB" id="A0AAV9JZM1"/>